<dbReference type="Pfam" id="PF00672">
    <property type="entry name" value="HAMP"/>
    <property type="match status" value="1"/>
</dbReference>
<dbReference type="Gene3D" id="6.10.340.10">
    <property type="match status" value="1"/>
</dbReference>
<dbReference type="Gene3D" id="1.10.287.950">
    <property type="entry name" value="Methyl-accepting chemotaxis protein"/>
    <property type="match status" value="1"/>
</dbReference>
<dbReference type="PANTHER" id="PTHR32089">
    <property type="entry name" value="METHYL-ACCEPTING CHEMOTAXIS PROTEIN MCPB"/>
    <property type="match status" value="1"/>
</dbReference>
<dbReference type="InterPro" id="IPR004089">
    <property type="entry name" value="MCPsignal_dom"/>
</dbReference>
<feature type="transmembrane region" description="Helical" evidence="5">
    <location>
        <begin position="155"/>
        <end position="175"/>
    </location>
</feature>
<dbReference type="PROSITE" id="PS50111">
    <property type="entry name" value="CHEMOTAXIS_TRANSDUC_2"/>
    <property type="match status" value="1"/>
</dbReference>
<name>A0A7V1PTC7_CALAY</name>
<evidence type="ECO:0000259" key="6">
    <source>
        <dbReference type="PROSITE" id="PS50111"/>
    </source>
</evidence>
<keyword evidence="5" id="KW-1133">Transmembrane helix</keyword>
<keyword evidence="5" id="KW-0812">Transmembrane</keyword>
<evidence type="ECO:0000259" key="7">
    <source>
        <dbReference type="PROSITE" id="PS50885"/>
    </source>
</evidence>
<feature type="compositionally biased region" description="Polar residues" evidence="4">
    <location>
        <begin position="316"/>
        <end position="337"/>
    </location>
</feature>
<dbReference type="AlphaFoldDB" id="A0A7V1PTC7"/>
<accession>A0A7V1PTC7</accession>
<keyword evidence="5" id="KW-0472">Membrane</keyword>
<dbReference type="PRINTS" id="PR00260">
    <property type="entry name" value="CHEMTRNSDUCR"/>
</dbReference>
<dbReference type="InterPro" id="IPR004090">
    <property type="entry name" value="Chemotax_Me-accpt_rcpt"/>
</dbReference>
<dbReference type="EMBL" id="DRLD01000064">
    <property type="protein sequence ID" value="HED09478.1"/>
    <property type="molecule type" value="Genomic_DNA"/>
</dbReference>
<dbReference type="Pfam" id="PF17152">
    <property type="entry name" value="CHASE8"/>
    <property type="match status" value="1"/>
</dbReference>
<dbReference type="InterPro" id="IPR003660">
    <property type="entry name" value="HAMP_dom"/>
</dbReference>
<dbReference type="GO" id="GO:0004888">
    <property type="term" value="F:transmembrane signaling receptor activity"/>
    <property type="evidence" value="ECO:0007669"/>
    <property type="project" value="InterPro"/>
</dbReference>
<feature type="domain" description="HAMP" evidence="7">
    <location>
        <begin position="176"/>
        <end position="228"/>
    </location>
</feature>
<evidence type="ECO:0000256" key="1">
    <source>
        <dbReference type="ARBA" id="ARBA00023224"/>
    </source>
</evidence>
<dbReference type="GO" id="GO:0007165">
    <property type="term" value="P:signal transduction"/>
    <property type="evidence" value="ECO:0007669"/>
    <property type="project" value="UniProtKB-KW"/>
</dbReference>
<dbReference type="SUPFAM" id="SSF58104">
    <property type="entry name" value="Methyl-accepting chemotaxis protein (MCP) signaling domain"/>
    <property type="match status" value="1"/>
</dbReference>
<proteinExistence type="inferred from homology"/>
<comment type="similarity">
    <text evidence="2">Belongs to the methyl-accepting chemotaxis (MCP) protein family.</text>
</comment>
<sequence length="533" mass="57683">MTMGSLKLKSKMLLFLLPLVLLMGIGTVIFVTLLTGDVLNKNIQSSSRMLGHLIAESVKTGLEFSDEATVTEAVAPFSEQKAIAYLKVTDNEGQVYAEYKGKDGFTPHGNLREGETDGVYFLTSGIFSGKEQIGEVQLAIDLRERNEALASTRTYLIVGVFIMLLLLSLAVLFMARRLTAPIAYLSGVAREISTGNVDQSIDYYSRDELGMLSDAFRDMIAYIKNIAECADAISQGKLKIDIKQCSADDMLSKSFRRMIKNLQTMFGELSEHARMLNRTSEDLSGVSSAMSGNAGQLNEMSNTVAAATEEMSANISSVSGNTSQMTSTVSEIAQNAESARRVTTEAVESSNKISVMMDQLSHSAAEINKVIEVINDIAEQTKLLALNATIEAARAGEAGKGFAVVANEVKDLAQQTNAATGEIKQKIETMQGSTHQVVSEMQGITGIIKNVNERVALIATAVEEQNTSTQDIAQNINQAAQSSRQISLDVSQTYQASNSVFEDSTRVNNHAGELARVGQALLEAINRFDFSQN</sequence>
<dbReference type="PROSITE" id="PS50885">
    <property type="entry name" value="HAMP"/>
    <property type="match status" value="1"/>
</dbReference>
<evidence type="ECO:0000256" key="2">
    <source>
        <dbReference type="ARBA" id="ARBA00029447"/>
    </source>
</evidence>
<dbReference type="SMART" id="SM00283">
    <property type="entry name" value="MA"/>
    <property type="match status" value="1"/>
</dbReference>
<keyword evidence="1 3" id="KW-0807">Transducer</keyword>
<dbReference type="CDD" id="cd11386">
    <property type="entry name" value="MCP_signal"/>
    <property type="match status" value="1"/>
</dbReference>
<dbReference type="GO" id="GO:0006935">
    <property type="term" value="P:chemotaxis"/>
    <property type="evidence" value="ECO:0007669"/>
    <property type="project" value="InterPro"/>
</dbReference>
<dbReference type="Proteomes" id="UP000886005">
    <property type="component" value="Unassembled WGS sequence"/>
</dbReference>
<evidence type="ECO:0000256" key="5">
    <source>
        <dbReference type="SAM" id="Phobius"/>
    </source>
</evidence>
<dbReference type="InterPro" id="IPR033417">
    <property type="entry name" value="CHASE8"/>
</dbReference>
<evidence type="ECO:0000256" key="3">
    <source>
        <dbReference type="PROSITE-ProRule" id="PRU00284"/>
    </source>
</evidence>
<evidence type="ECO:0000313" key="8">
    <source>
        <dbReference type="EMBL" id="HED09478.1"/>
    </source>
</evidence>
<feature type="region of interest" description="Disordered" evidence="4">
    <location>
        <begin position="316"/>
        <end position="338"/>
    </location>
</feature>
<reference evidence="8" key="1">
    <citation type="journal article" date="2020" name="mSystems">
        <title>Genome- and Community-Level Interaction Insights into Carbon Utilization and Element Cycling Functions of Hydrothermarchaeota in Hydrothermal Sediment.</title>
        <authorList>
            <person name="Zhou Z."/>
            <person name="Liu Y."/>
            <person name="Xu W."/>
            <person name="Pan J."/>
            <person name="Luo Z.H."/>
            <person name="Li M."/>
        </authorList>
    </citation>
    <scope>NUCLEOTIDE SEQUENCE [LARGE SCALE GENOMIC DNA]</scope>
    <source>
        <strain evidence="8">HyVt-456</strain>
    </source>
</reference>
<gene>
    <name evidence="8" type="ORF">ENJ10_02215</name>
</gene>
<dbReference type="Pfam" id="PF00015">
    <property type="entry name" value="MCPsignal"/>
    <property type="match status" value="1"/>
</dbReference>
<dbReference type="SMART" id="SM00304">
    <property type="entry name" value="HAMP"/>
    <property type="match status" value="1"/>
</dbReference>
<dbReference type="PANTHER" id="PTHR32089:SF112">
    <property type="entry name" value="LYSOZYME-LIKE PROTEIN-RELATED"/>
    <property type="match status" value="1"/>
</dbReference>
<evidence type="ECO:0000256" key="4">
    <source>
        <dbReference type="SAM" id="MobiDB-lite"/>
    </source>
</evidence>
<protein>
    <submittedName>
        <fullName evidence="8">HAMP domain-containing protein</fullName>
    </submittedName>
</protein>
<feature type="transmembrane region" description="Helical" evidence="5">
    <location>
        <begin position="12"/>
        <end position="34"/>
    </location>
</feature>
<feature type="domain" description="Methyl-accepting transducer" evidence="6">
    <location>
        <begin position="272"/>
        <end position="501"/>
    </location>
</feature>
<organism evidence="8">
    <name type="scientific">Caldithrix abyssi</name>
    <dbReference type="NCBI Taxonomy" id="187145"/>
    <lineage>
        <taxon>Bacteria</taxon>
        <taxon>Pseudomonadati</taxon>
        <taxon>Calditrichota</taxon>
        <taxon>Calditrichia</taxon>
        <taxon>Calditrichales</taxon>
        <taxon>Calditrichaceae</taxon>
        <taxon>Caldithrix</taxon>
    </lineage>
</organism>
<dbReference type="GO" id="GO:0016020">
    <property type="term" value="C:membrane"/>
    <property type="evidence" value="ECO:0007669"/>
    <property type="project" value="InterPro"/>
</dbReference>
<comment type="caution">
    <text evidence="8">The sequence shown here is derived from an EMBL/GenBank/DDBJ whole genome shotgun (WGS) entry which is preliminary data.</text>
</comment>
<dbReference type="CDD" id="cd06225">
    <property type="entry name" value="HAMP"/>
    <property type="match status" value="1"/>
</dbReference>